<evidence type="ECO:0000256" key="2">
    <source>
        <dbReference type="ARBA" id="ARBA00004939"/>
    </source>
</evidence>
<evidence type="ECO:0000256" key="6">
    <source>
        <dbReference type="ARBA" id="ARBA00023152"/>
    </source>
</evidence>
<dbReference type="NCBIfam" id="TIGR00419">
    <property type="entry name" value="tim"/>
    <property type="match status" value="1"/>
</dbReference>
<dbReference type="Pfam" id="PF00121">
    <property type="entry name" value="TIM"/>
    <property type="match status" value="1"/>
</dbReference>
<dbReference type="GO" id="GO:0004807">
    <property type="term" value="F:triose-phosphate isomerase activity"/>
    <property type="evidence" value="ECO:0007669"/>
    <property type="project" value="UniProtKB-UniRule"/>
</dbReference>
<evidence type="ECO:0000256" key="4">
    <source>
        <dbReference type="ARBA" id="ARBA00022432"/>
    </source>
</evidence>
<feature type="active site" description="Electrophile" evidence="8">
    <location>
        <position position="95"/>
    </location>
</feature>
<dbReference type="PANTHER" id="PTHR21139:SF42">
    <property type="entry name" value="TRIOSEPHOSPHATE ISOMERASE"/>
    <property type="match status" value="1"/>
</dbReference>
<gene>
    <name evidence="8" type="primary">tpiA</name>
    <name evidence="10" type="ORF">SPISAL_03085</name>
</gene>
<comment type="subunit">
    <text evidence="8 9">Homodimer.</text>
</comment>
<comment type="pathway">
    <text evidence="1 8 9">Carbohydrate degradation; glycolysis; D-glyceraldehyde 3-phosphate from glycerone phosphate: step 1/1.</text>
</comment>
<accession>R4VEL8</accession>
<dbReference type="HOGENOM" id="CLU_024251_2_3_6"/>
<feature type="binding site" evidence="8">
    <location>
        <position position="213"/>
    </location>
    <ligand>
        <name>substrate</name>
    </ligand>
</feature>
<dbReference type="GO" id="GO:0019563">
    <property type="term" value="P:glycerol catabolic process"/>
    <property type="evidence" value="ECO:0007669"/>
    <property type="project" value="TreeGrafter"/>
</dbReference>
<dbReference type="PANTHER" id="PTHR21139">
    <property type="entry name" value="TRIOSEPHOSPHATE ISOMERASE"/>
    <property type="match status" value="1"/>
</dbReference>
<protein>
    <recommendedName>
        <fullName evidence="8 9">Triosephosphate isomerase</fullName>
        <shortName evidence="8">TIM</shortName>
        <shortName evidence="8">TPI</shortName>
        <ecNumber evidence="8 9">5.3.1.1</ecNumber>
    </recommendedName>
    <alternativeName>
        <fullName evidence="8">Triose-phosphate isomerase</fullName>
    </alternativeName>
</protein>
<dbReference type="SUPFAM" id="SSF51351">
    <property type="entry name" value="Triosephosphate isomerase (TIM)"/>
    <property type="match status" value="1"/>
</dbReference>
<dbReference type="EC" id="5.3.1.1" evidence="8 9"/>
<dbReference type="AlphaFoldDB" id="R4VEL8"/>
<evidence type="ECO:0000313" key="11">
    <source>
        <dbReference type="Proteomes" id="UP000017881"/>
    </source>
</evidence>
<dbReference type="PATRIC" id="fig|1260251.3.peg.621"/>
<evidence type="ECO:0000256" key="9">
    <source>
        <dbReference type="RuleBase" id="RU363013"/>
    </source>
</evidence>
<dbReference type="Gene3D" id="3.20.20.70">
    <property type="entry name" value="Aldolase class I"/>
    <property type="match status" value="1"/>
</dbReference>
<dbReference type="InterPro" id="IPR020861">
    <property type="entry name" value="Triosephosphate_isomerase_AS"/>
</dbReference>
<keyword evidence="5 8" id="KW-0963">Cytoplasm</keyword>
<comment type="pathway">
    <text evidence="8 9">Carbohydrate biosynthesis; gluconeogenesis.</text>
</comment>
<organism evidence="10 11">
    <name type="scientific">Spiribacter salinus M19-40</name>
    <dbReference type="NCBI Taxonomy" id="1260251"/>
    <lineage>
        <taxon>Bacteria</taxon>
        <taxon>Pseudomonadati</taxon>
        <taxon>Pseudomonadota</taxon>
        <taxon>Gammaproteobacteria</taxon>
        <taxon>Chromatiales</taxon>
        <taxon>Ectothiorhodospiraceae</taxon>
        <taxon>Spiribacter</taxon>
    </lineage>
</organism>
<dbReference type="FunFam" id="3.20.20.70:FF:000016">
    <property type="entry name" value="Triosephosphate isomerase"/>
    <property type="match status" value="1"/>
</dbReference>
<dbReference type="InterPro" id="IPR035990">
    <property type="entry name" value="TIM_sf"/>
</dbReference>
<feature type="binding site" evidence="8">
    <location>
        <position position="173"/>
    </location>
    <ligand>
        <name>substrate</name>
    </ligand>
</feature>
<evidence type="ECO:0000256" key="8">
    <source>
        <dbReference type="HAMAP-Rule" id="MF_00147"/>
    </source>
</evidence>
<sequence length="253" mass="26271">MRTPLIAGNWKMNGRRGDAEALARAVEVKVAALSGVEICVCPPFVHLQAVQSVLSGEHVALGAQNCADAGPGARTGEIAAEMLLDYGVSHVILGHSERRAHYGETDEVIAARYQEAQNAGLIPILCVGETLAEREADQTEAIVGGQIRGVTERLEGTGLGNGVIAYEPVWAIGTGRTATADQAEHMHAFIREQLAMLEGHANASARRILYGGSMKPANAGELLAQPDVDGGLIGGASLDADDFVAICAAAQGG</sequence>
<evidence type="ECO:0000256" key="5">
    <source>
        <dbReference type="ARBA" id="ARBA00022490"/>
    </source>
</evidence>
<dbReference type="eggNOG" id="COG0149">
    <property type="taxonomic scope" value="Bacteria"/>
</dbReference>
<evidence type="ECO:0000313" key="10">
    <source>
        <dbReference type="EMBL" id="AGM40711.1"/>
    </source>
</evidence>
<comment type="pathway">
    <text evidence="2">Carbohydrate metabolism; erythritol degradation.</text>
</comment>
<dbReference type="RefSeq" id="WP_016353018.1">
    <property type="nucleotide sequence ID" value="NC_021291.1"/>
</dbReference>
<dbReference type="HAMAP" id="MF_00147_B">
    <property type="entry name" value="TIM_B"/>
    <property type="match status" value="1"/>
</dbReference>
<proteinExistence type="inferred from homology"/>
<dbReference type="InterPro" id="IPR000652">
    <property type="entry name" value="Triosephosphate_isomerase"/>
</dbReference>
<comment type="catalytic activity">
    <reaction evidence="8 9">
        <text>D-glyceraldehyde 3-phosphate = dihydroxyacetone phosphate</text>
        <dbReference type="Rhea" id="RHEA:18585"/>
        <dbReference type="ChEBI" id="CHEBI:57642"/>
        <dbReference type="ChEBI" id="CHEBI:59776"/>
        <dbReference type="EC" id="5.3.1.1"/>
    </reaction>
</comment>
<keyword evidence="6 8" id="KW-0324">Glycolysis</keyword>
<feature type="active site" description="Proton acceptor" evidence="8">
    <location>
        <position position="167"/>
    </location>
</feature>
<dbReference type="InterPro" id="IPR022896">
    <property type="entry name" value="TrioseP_Isoase_bac/euk"/>
</dbReference>
<dbReference type="GO" id="GO:0046166">
    <property type="term" value="P:glyceraldehyde-3-phosphate biosynthetic process"/>
    <property type="evidence" value="ECO:0007669"/>
    <property type="project" value="TreeGrafter"/>
</dbReference>
<dbReference type="Proteomes" id="UP000017881">
    <property type="component" value="Chromosome"/>
</dbReference>
<dbReference type="InterPro" id="IPR013785">
    <property type="entry name" value="Aldolase_TIM"/>
</dbReference>
<dbReference type="KEGG" id="ssal:SPISAL_03085"/>
<dbReference type="GO" id="GO:0006096">
    <property type="term" value="P:glycolytic process"/>
    <property type="evidence" value="ECO:0007669"/>
    <property type="project" value="UniProtKB-UniRule"/>
</dbReference>
<feature type="binding site" evidence="8">
    <location>
        <begin position="234"/>
        <end position="235"/>
    </location>
    <ligand>
        <name>substrate</name>
    </ligand>
</feature>
<dbReference type="GO" id="GO:0005829">
    <property type="term" value="C:cytosol"/>
    <property type="evidence" value="ECO:0007669"/>
    <property type="project" value="TreeGrafter"/>
</dbReference>
<dbReference type="PROSITE" id="PS00171">
    <property type="entry name" value="TIM_1"/>
    <property type="match status" value="1"/>
</dbReference>
<dbReference type="OrthoDB" id="9809429at2"/>
<evidence type="ECO:0000256" key="1">
    <source>
        <dbReference type="ARBA" id="ARBA00004680"/>
    </source>
</evidence>
<keyword evidence="4 8" id="KW-0312">Gluconeogenesis</keyword>
<dbReference type="CDD" id="cd00311">
    <property type="entry name" value="TIM"/>
    <property type="match status" value="1"/>
</dbReference>
<evidence type="ECO:0000256" key="7">
    <source>
        <dbReference type="ARBA" id="ARBA00023235"/>
    </source>
</evidence>
<feature type="binding site" evidence="8">
    <location>
        <begin position="9"/>
        <end position="11"/>
    </location>
    <ligand>
        <name>substrate</name>
    </ligand>
</feature>
<keyword evidence="7 8" id="KW-0413">Isomerase</keyword>
<comment type="function">
    <text evidence="8">Involved in the gluconeogenesis. Catalyzes stereospecifically the conversion of dihydroxyacetone phosphate (DHAP) to D-glyceraldehyde-3-phosphate (G3P).</text>
</comment>
<comment type="similarity">
    <text evidence="3 8 9">Belongs to the triosephosphate isomerase family.</text>
</comment>
<dbReference type="UniPathway" id="UPA00109">
    <property type="reaction ID" value="UER00189"/>
</dbReference>
<dbReference type="EMBL" id="CP005963">
    <property type="protein sequence ID" value="AGM40711.1"/>
    <property type="molecule type" value="Genomic_DNA"/>
</dbReference>
<keyword evidence="11" id="KW-1185">Reference proteome</keyword>
<evidence type="ECO:0000256" key="3">
    <source>
        <dbReference type="ARBA" id="ARBA00007422"/>
    </source>
</evidence>
<reference evidence="10 11" key="1">
    <citation type="journal article" date="2013" name="Genome Announc.">
        <title>Draft Genome of Spiribacter salinus M19-40, an Abundant Gammaproteobacterium in Aquatic Hypersaline Environments.</title>
        <authorList>
            <person name="Leon M.J."/>
            <person name="Ghai R."/>
            <person name="Fernandez A.B."/>
            <person name="Sanchez-Porro C."/>
            <person name="Rodriguez-Valera F."/>
            <person name="Ventosa A."/>
        </authorList>
    </citation>
    <scope>NUCLEOTIDE SEQUENCE [LARGE SCALE GENOMIC DNA]</scope>
    <source>
        <strain evidence="10">M19-40</strain>
    </source>
</reference>
<name>R4VEL8_9GAMM</name>
<dbReference type="PROSITE" id="PS51440">
    <property type="entry name" value="TIM_2"/>
    <property type="match status" value="1"/>
</dbReference>
<dbReference type="GO" id="GO:0006094">
    <property type="term" value="P:gluconeogenesis"/>
    <property type="evidence" value="ECO:0007669"/>
    <property type="project" value="UniProtKB-UniRule"/>
</dbReference>
<dbReference type="UniPathway" id="UPA00138"/>
<comment type="subcellular location">
    <subcellularLocation>
        <location evidence="8 9">Cytoplasm</location>
    </subcellularLocation>
</comment>